<dbReference type="EMBL" id="SWVK01000009">
    <property type="protein sequence ID" value="NFN35125.1"/>
    <property type="molecule type" value="Genomic_DNA"/>
</dbReference>
<protein>
    <submittedName>
        <fullName evidence="3">SDR family oxidoreductase</fullName>
    </submittedName>
</protein>
<evidence type="ECO:0000313" key="7">
    <source>
        <dbReference type="Proteomes" id="UP000476820"/>
    </source>
</evidence>
<evidence type="ECO:0000313" key="6">
    <source>
        <dbReference type="Proteomes" id="UP000473681"/>
    </source>
</evidence>
<dbReference type="FunFam" id="3.40.50.720:FF:000084">
    <property type="entry name" value="Short-chain dehydrogenase reductase"/>
    <property type="match status" value="1"/>
</dbReference>
<evidence type="ECO:0000313" key="8">
    <source>
        <dbReference type="Proteomes" id="UP000486903"/>
    </source>
</evidence>
<dbReference type="PRINTS" id="PR00081">
    <property type="entry name" value="GDHRDH"/>
</dbReference>
<evidence type="ECO:0000313" key="3">
    <source>
        <dbReference type="EMBL" id="NFF89215.1"/>
    </source>
</evidence>
<dbReference type="Pfam" id="PF13561">
    <property type="entry name" value="adh_short_C2"/>
    <property type="match status" value="1"/>
</dbReference>
<dbReference type="NCBIfam" id="NF005559">
    <property type="entry name" value="PRK07231.1"/>
    <property type="match status" value="1"/>
</dbReference>
<dbReference type="InterPro" id="IPR036291">
    <property type="entry name" value="NAD(P)-bd_dom_sf"/>
</dbReference>
<name>A0A0M1LU72_CLOBO</name>
<dbReference type="Proteomes" id="UP000476820">
    <property type="component" value="Unassembled WGS sequence"/>
</dbReference>
<dbReference type="InterPro" id="IPR002347">
    <property type="entry name" value="SDR_fam"/>
</dbReference>
<keyword evidence="2" id="KW-0560">Oxidoreductase</keyword>
<dbReference type="Proteomes" id="UP000486903">
    <property type="component" value="Unassembled WGS sequence"/>
</dbReference>
<dbReference type="GO" id="GO:0016491">
    <property type="term" value="F:oxidoreductase activity"/>
    <property type="evidence" value="ECO:0007669"/>
    <property type="project" value="UniProtKB-KW"/>
</dbReference>
<dbReference type="OrthoDB" id="9803333at2"/>
<dbReference type="EMBL" id="SXFB01000006">
    <property type="protein sequence ID" value="NFV26628.1"/>
    <property type="molecule type" value="Genomic_DNA"/>
</dbReference>
<evidence type="ECO:0000256" key="1">
    <source>
        <dbReference type="ARBA" id="ARBA00006484"/>
    </source>
</evidence>
<evidence type="ECO:0000313" key="5">
    <source>
        <dbReference type="EMBL" id="NFV26628.1"/>
    </source>
</evidence>
<dbReference type="RefSeq" id="WP_003374648.1">
    <property type="nucleotide sequence ID" value="NZ_JACBBA010000004.1"/>
</dbReference>
<reference evidence="6 7" key="1">
    <citation type="submission" date="2019-04" db="EMBL/GenBank/DDBJ databases">
        <title>Genome sequencing of Clostridium botulinum Groups I-IV and Clostridium butyricum.</title>
        <authorList>
            <person name="Brunt J."/>
            <person name="Van Vliet A.H.M."/>
            <person name="Stringer S.C."/>
            <person name="Carter A.T."/>
            <person name="Peck M.W."/>
        </authorList>
    </citation>
    <scope>NUCLEOTIDE SEQUENCE [LARGE SCALE GENOMIC DNA]</scope>
    <source>
        <strain evidence="3 7">1605</strain>
        <strain evidence="5 8">BL81</strain>
        <strain evidence="4 6">CB-K-33E</strain>
    </source>
</reference>
<dbReference type="SUPFAM" id="SSF51735">
    <property type="entry name" value="NAD(P)-binding Rossmann-fold domains"/>
    <property type="match status" value="1"/>
</dbReference>
<evidence type="ECO:0000256" key="2">
    <source>
        <dbReference type="ARBA" id="ARBA00023002"/>
    </source>
</evidence>
<evidence type="ECO:0000313" key="4">
    <source>
        <dbReference type="EMBL" id="NFN35125.1"/>
    </source>
</evidence>
<dbReference type="AlphaFoldDB" id="A0A0M1LU72"/>
<sequence>MRLENKVAIITGASSGIGEGIAKRFLAEGAKIVGCGIEDKLNFEHENAIYVKANLTSFEDASKVVEAAVEKFGKVDTVINCAGITLIGTLETSSVEDFSKQFAINVNGVFNMCKAAIGELKKQEGAAIVNIGSDLGVRPIPERIGYCPSKAAVIMLTKCIAAEYAPSVRANCLLPGLVETPMIRDRFEKAEDPDALRAEFASIYPLNRMGTLDDMANTAVFLASNESSFITGETIGVCGGSLI</sequence>
<comment type="similarity">
    <text evidence="1">Belongs to the short-chain dehydrogenases/reductases (SDR) family.</text>
</comment>
<accession>A0A0M1LU72</accession>
<organism evidence="3 7">
    <name type="scientific">Clostridium botulinum</name>
    <dbReference type="NCBI Taxonomy" id="1491"/>
    <lineage>
        <taxon>Bacteria</taxon>
        <taxon>Bacillati</taxon>
        <taxon>Bacillota</taxon>
        <taxon>Clostridia</taxon>
        <taxon>Eubacteriales</taxon>
        <taxon>Clostridiaceae</taxon>
        <taxon>Clostridium</taxon>
    </lineage>
</organism>
<proteinExistence type="inferred from homology"/>
<dbReference type="Proteomes" id="UP000473681">
    <property type="component" value="Unassembled WGS sequence"/>
</dbReference>
<dbReference type="PANTHER" id="PTHR43639">
    <property type="entry name" value="OXIDOREDUCTASE, SHORT-CHAIN DEHYDROGENASE/REDUCTASE FAMILY (AFU_ORTHOLOGUE AFUA_5G02870)"/>
    <property type="match status" value="1"/>
</dbReference>
<dbReference type="GO" id="GO:0008206">
    <property type="term" value="P:bile acid metabolic process"/>
    <property type="evidence" value="ECO:0007669"/>
    <property type="project" value="UniProtKB-ARBA"/>
</dbReference>
<gene>
    <name evidence="3" type="ORF">FC774_15280</name>
    <name evidence="4" type="ORF">FDB51_08275</name>
    <name evidence="5" type="ORF">FDG31_10675</name>
</gene>
<dbReference type="EMBL" id="SWOV01000056">
    <property type="protein sequence ID" value="NFF89215.1"/>
    <property type="molecule type" value="Genomic_DNA"/>
</dbReference>
<dbReference type="Gene3D" id="3.40.50.720">
    <property type="entry name" value="NAD(P)-binding Rossmann-like Domain"/>
    <property type="match status" value="1"/>
</dbReference>
<dbReference type="PRINTS" id="PR00080">
    <property type="entry name" value="SDRFAMILY"/>
</dbReference>
<comment type="caution">
    <text evidence="3">The sequence shown here is derived from an EMBL/GenBank/DDBJ whole genome shotgun (WGS) entry which is preliminary data.</text>
</comment>
<dbReference type="PANTHER" id="PTHR43639:SF1">
    <property type="entry name" value="SHORT-CHAIN DEHYDROGENASE_REDUCTASE FAMILY PROTEIN"/>
    <property type="match status" value="1"/>
</dbReference>
<dbReference type="CDD" id="cd05233">
    <property type="entry name" value="SDR_c"/>
    <property type="match status" value="1"/>
</dbReference>